<feature type="compositionally biased region" description="Polar residues" evidence="1">
    <location>
        <begin position="211"/>
        <end position="221"/>
    </location>
</feature>
<reference evidence="3" key="1">
    <citation type="submission" date="2020-01" db="EMBL/GenBank/DDBJ databases">
        <authorList>
            <person name="Mishra B."/>
        </authorList>
    </citation>
    <scope>NUCLEOTIDE SEQUENCE [LARGE SCALE GENOMIC DNA]</scope>
</reference>
<dbReference type="Pfam" id="PF07498">
    <property type="entry name" value="Rho_N"/>
    <property type="match status" value="1"/>
</dbReference>
<protein>
    <recommendedName>
        <fullName evidence="2">Rho termination factor-like N-terminal domain-containing protein</fullName>
    </recommendedName>
</protein>
<feature type="domain" description="Rho termination factor-like N-terminal" evidence="2">
    <location>
        <begin position="464"/>
        <end position="504"/>
    </location>
</feature>
<accession>A0A6D2KYD4</accession>
<evidence type="ECO:0000256" key="1">
    <source>
        <dbReference type="SAM" id="MobiDB-lite"/>
    </source>
</evidence>
<keyword evidence="4" id="KW-1185">Reference proteome</keyword>
<proteinExistence type="predicted"/>
<feature type="compositionally biased region" description="Basic and acidic residues" evidence="1">
    <location>
        <begin position="132"/>
        <end position="151"/>
    </location>
</feature>
<feature type="region of interest" description="Disordered" evidence="1">
    <location>
        <begin position="185"/>
        <end position="222"/>
    </location>
</feature>
<dbReference type="OrthoDB" id="1065581at2759"/>
<feature type="region of interest" description="Disordered" evidence="1">
    <location>
        <begin position="79"/>
        <end position="98"/>
    </location>
</feature>
<organism evidence="3 4">
    <name type="scientific">Microthlaspi erraticum</name>
    <dbReference type="NCBI Taxonomy" id="1685480"/>
    <lineage>
        <taxon>Eukaryota</taxon>
        <taxon>Viridiplantae</taxon>
        <taxon>Streptophyta</taxon>
        <taxon>Embryophyta</taxon>
        <taxon>Tracheophyta</taxon>
        <taxon>Spermatophyta</taxon>
        <taxon>Magnoliopsida</taxon>
        <taxon>eudicotyledons</taxon>
        <taxon>Gunneridae</taxon>
        <taxon>Pentapetalae</taxon>
        <taxon>rosids</taxon>
        <taxon>malvids</taxon>
        <taxon>Brassicales</taxon>
        <taxon>Brassicaceae</taxon>
        <taxon>Coluteocarpeae</taxon>
        <taxon>Microthlaspi</taxon>
    </lineage>
</organism>
<dbReference type="Proteomes" id="UP000467841">
    <property type="component" value="Unassembled WGS sequence"/>
</dbReference>
<dbReference type="EMBL" id="CACVBM020001673">
    <property type="protein sequence ID" value="CAA7057172.1"/>
    <property type="molecule type" value="Genomic_DNA"/>
</dbReference>
<feature type="region of interest" description="Disordered" evidence="1">
    <location>
        <begin position="107"/>
        <end position="158"/>
    </location>
</feature>
<feature type="compositionally biased region" description="Polar residues" evidence="1">
    <location>
        <begin position="122"/>
        <end position="131"/>
    </location>
</feature>
<comment type="caution">
    <text evidence="3">The sequence shown here is derived from an EMBL/GenBank/DDBJ whole genome shotgun (WGS) entry which is preliminary data.</text>
</comment>
<dbReference type="SMART" id="SM00959">
    <property type="entry name" value="Rho_N"/>
    <property type="match status" value="1"/>
</dbReference>
<sequence length="524" mass="57111">MDDDDLWGPPFVVQDDTFRKQILRGCEFWFDFRTDVLEVNFQNERYCELVWRILTEKKQDAEMIELDKDSASLQIEMASSGTATGDSHDVITSSDSDKTVSAILPDAETSSSNSALDEDENSSSISDAQTIETRDSSNEKEGVDPETRLKPQEAPANDPVAVEVAEDADKISLSPVLAGKIEEAEEHSCSSLVTDQVSDPIKPAPEDKSSSDISQENTEGSTLKPLVLETGEKVVEIANAATNEDGEISKDPQEGCDSVQEIVAVSEPFTTESLLEMCDGPEKCRETSCDDEKGKISHPEAVKTAVKDVVKTAVKDAVKKTVVKDAVKTVGVQDAVKKTAVKDAAKKTVVEDAVKTVVVQDAVKTVVVKDELIINMLTEARQKAESNALLKAGSVLLKKRKSMSNSSMKTSFIRNTKQKVGGGGEAGGEVKTDTVKKSKPEIIRAPTLELIARIRQTGVISVSDLKDKTGKELRSIAKEMKITHYYKLNKGQLLQRLTMQIESQLTDCTKQRENGDITVLSPVV</sequence>
<dbReference type="AlphaFoldDB" id="A0A6D2KYD4"/>
<evidence type="ECO:0000313" key="4">
    <source>
        <dbReference type="Proteomes" id="UP000467841"/>
    </source>
</evidence>
<gene>
    <name evidence="3" type="ORF">MERR_LOCUS44408</name>
</gene>
<evidence type="ECO:0000259" key="2">
    <source>
        <dbReference type="SMART" id="SM00959"/>
    </source>
</evidence>
<name>A0A6D2KYD4_9BRAS</name>
<feature type="compositionally biased region" description="Polar residues" evidence="1">
    <location>
        <begin position="79"/>
        <end position="94"/>
    </location>
</feature>
<dbReference type="InterPro" id="IPR011112">
    <property type="entry name" value="Rho-like_N"/>
</dbReference>
<dbReference type="GO" id="GO:0006353">
    <property type="term" value="P:DNA-templated transcription termination"/>
    <property type="evidence" value="ECO:0007669"/>
    <property type="project" value="InterPro"/>
</dbReference>
<evidence type="ECO:0000313" key="3">
    <source>
        <dbReference type="EMBL" id="CAA7057172.1"/>
    </source>
</evidence>